<dbReference type="InterPro" id="IPR026898">
    <property type="entry name" value="PrsW"/>
</dbReference>
<reference evidence="3 4" key="1">
    <citation type="submission" date="2020-11" db="EMBL/GenBank/DDBJ databases">
        <title>Actinomyces sp. ZJ750.</title>
        <authorList>
            <person name="Zhou J."/>
        </authorList>
    </citation>
    <scope>NUCLEOTIDE SEQUENCE [LARGE SCALE GENOMIC DNA]</scope>
    <source>
        <strain evidence="3 4">ZJ750</strain>
    </source>
</reference>
<sequence length="734" mass="78411">MSEFEPFTHPGGQSEPRREWWEDLGARLAGARTLAPLRRVRVVVTWAALVVVLIAVAVWPLMRTALGAWVGCVWAMAAWFLLARAKTVSWSLVSGVFSVGMVLAPLAALVSARLALAAEVSVSSASAAVVVASLVEETLKLVPLVALGLIAPGRTRRLLVSDWLVLGVACGTAFTTVEETARRLVLLGKPSGLFDLLTALACPSTGTEALECRGISVFSLNPISGAAGEYVMFAGHGVVTGLIAGAAGLALVTWRRASRLGGARRVLARAGAGALVAGAWWMAVVDHMGRNGSYSSLWSRTGGEAPWWPVGATATLTGNGHGRGLLLFVMLAIAWVVDVRTLWASGYTLSLEGDDGGGRWGRWRWRTWHRLPGSAWLRLPGSGWRALAADVVDLVATTALEVRAVLMSVREAQTTRRPGLPTETLIRLRLARQDAAREQLDPPPEQWWRTRVAAACAAVLGLLVLTTVPPLTHSLAVSLGETDVFWLAGVLEGLADVWDSLSWGQKGLLLLVAGAIVVLSGGTLGMALNVGMGLMTVMSALRGGAAFLRDPRGAVRSYLATHTPGEIAAEVALWVLTSLGGGVLGYLGGQAGRLSYYAYRESRWGAYLWRHNRHAWHSYAAERRAAVRRFLRDETGGARPGHPSNDLTDGTHYPGVRSVPHGHADGGPGAWGPGCHHVGGARGAWRRARRVGAGQQQRLATRPALRGAGHRRAGAGLLPRRRDRVRRLGWHYSH</sequence>
<keyword evidence="4" id="KW-1185">Reference proteome</keyword>
<dbReference type="Proteomes" id="UP000594637">
    <property type="component" value="Chromosome"/>
</dbReference>
<accession>A0A7T0LL61</accession>
<dbReference type="GO" id="GO:0006508">
    <property type="term" value="P:proteolysis"/>
    <property type="evidence" value="ECO:0007669"/>
    <property type="project" value="UniProtKB-KW"/>
</dbReference>
<name>A0A7T0LL61_9ACTO</name>
<feature type="transmembrane region" description="Helical" evidence="2">
    <location>
        <begin position="325"/>
        <end position="343"/>
    </location>
</feature>
<keyword evidence="2" id="KW-1133">Transmembrane helix</keyword>
<dbReference type="KEGG" id="arep:ID810_01170"/>
<organism evidence="3 4">
    <name type="scientific">Actinomyces respiraculi</name>
    <dbReference type="NCBI Taxonomy" id="2744574"/>
    <lineage>
        <taxon>Bacteria</taxon>
        <taxon>Bacillati</taxon>
        <taxon>Actinomycetota</taxon>
        <taxon>Actinomycetes</taxon>
        <taxon>Actinomycetales</taxon>
        <taxon>Actinomycetaceae</taxon>
        <taxon>Actinomyces</taxon>
    </lineage>
</organism>
<evidence type="ECO:0000313" key="4">
    <source>
        <dbReference type="Proteomes" id="UP000594637"/>
    </source>
</evidence>
<feature type="transmembrane region" description="Helical" evidence="2">
    <location>
        <begin position="508"/>
        <end position="528"/>
    </location>
</feature>
<feature type="transmembrane region" description="Helical" evidence="2">
    <location>
        <begin position="266"/>
        <end position="284"/>
    </location>
</feature>
<dbReference type="AlphaFoldDB" id="A0A7T0LL61"/>
<feature type="transmembrane region" description="Helical" evidence="2">
    <location>
        <begin position="567"/>
        <end position="587"/>
    </location>
</feature>
<gene>
    <name evidence="3" type="ORF">ID810_01170</name>
</gene>
<dbReference type="RefSeq" id="WP_166857143.1">
    <property type="nucleotide sequence ID" value="NZ_CP063989.1"/>
</dbReference>
<dbReference type="EMBL" id="CP063989">
    <property type="protein sequence ID" value="QPL05637.1"/>
    <property type="molecule type" value="Genomic_DNA"/>
</dbReference>
<feature type="transmembrane region" description="Helical" evidence="2">
    <location>
        <begin position="158"/>
        <end position="177"/>
    </location>
</feature>
<evidence type="ECO:0000256" key="1">
    <source>
        <dbReference type="SAM" id="MobiDB-lite"/>
    </source>
</evidence>
<feature type="transmembrane region" description="Helical" evidence="2">
    <location>
        <begin position="90"/>
        <end position="115"/>
    </location>
</feature>
<dbReference type="GO" id="GO:0008237">
    <property type="term" value="F:metallopeptidase activity"/>
    <property type="evidence" value="ECO:0007669"/>
    <property type="project" value="UniProtKB-KW"/>
</dbReference>
<evidence type="ECO:0000256" key="2">
    <source>
        <dbReference type="SAM" id="Phobius"/>
    </source>
</evidence>
<keyword evidence="3" id="KW-0378">Hydrolase</keyword>
<dbReference type="Pfam" id="PF13367">
    <property type="entry name" value="PrsW-protease"/>
    <property type="match status" value="1"/>
</dbReference>
<evidence type="ECO:0000313" key="3">
    <source>
        <dbReference type="EMBL" id="QPL05637.1"/>
    </source>
</evidence>
<feature type="region of interest" description="Disordered" evidence="1">
    <location>
        <begin position="633"/>
        <end position="673"/>
    </location>
</feature>
<keyword evidence="3" id="KW-0645">Protease</keyword>
<feature type="transmembrane region" description="Helical" evidence="2">
    <location>
        <begin position="230"/>
        <end position="254"/>
    </location>
</feature>
<proteinExistence type="predicted"/>
<protein>
    <submittedName>
        <fullName evidence="3">PrsW family intramembrane metalloprotease</fullName>
    </submittedName>
</protein>
<feature type="transmembrane region" description="Helical" evidence="2">
    <location>
        <begin position="127"/>
        <end position="151"/>
    </location>
</feature>
<keyword evidence="2" id="KW-0812">Transmembrane</keyword>
<feature type="region of interest" description="Disordered" evidence="1">
    <location>
        <begin position="689"/>
        <end position="713"/>
    </location>
</feature>
<keyword evidence="3" id="KW-0482">Metalloprotease</keyword>
<feature type="transmembrane region" description="Helical" evidence="2">
    <location>
        <begin position="66"/>
        <end position="83"/>
    </location>
</feature>
<feature type="transmembrane region" description="Helical" evidence="2">
    <location>
        <begin position="42"/>
        <end position="60"/>
    </location>
</feature>
<feature type="compositionally biased region" description="Low complexity" evidence="1">
    <location>
        <begin position="691"/>
        <end position="707"/>
    </location>
</feature>
<keyword evidence="2" id="KW-0472">Membrane</keyword>